<protein>
    <submittedName>
        <fullName evidence="4">Adhesin RP828</fullName>
    </submittedName>
</protein>
<evidence type="ECO:0000256" key="2">
    <source>
        <dbReference type="SAM" id="SignalP"/>
    </source>
</evidence>
<evidence type="ECO:0000256" key="1">
    <source>
        <dbReference type="ARBA" id="ARBA00022729"/>
    </source>
</evidence>
<dbReference type="RefSeq" id="WP_142585040.1">
    <property type="nucleotide sequence ID" value="NZ_CABFPH010000087.1"/>
</dbReference>
<reference evidence="4 5" key="1">
    <citation type="submission" date="2019-06" db="EMBL/GenBank/DDBJ databases">
        <authorList>
            <person name="Rodrigo-Torres L."/>
            <person name="Arahal R. D."/>
            <person name="Lucena T."/>
        </authorList>
    </citation>
    <scope>NUCLEOTIDE SEQUENCE [LARGE SCALE GENOMIC DNA]</scope>
    <source>
        <strain evidence="4 5">SB0023/3</strain>
    </source>
</reference>
<dbReference type="OrthoDB" id="5643626at2"/>
<name>A0A509EHH3_9HYPH</name>
<gene>
    <name evidence="4" type="ORF">MET9862_04447</name>
</gene>
<dbReference type="Pfam" id="PF13505">
    <property type="entry name" value="OMP_b-brl"/>
    <property type="match status" value="1"/>
</dbReference>
<feature type="chain" id="PRO_5021286413" evidence="2">
    <location>
        <begin position="25"/>
        <end position="279"/>
    </location>
</feature>
<dbReference type="InterPro" id="IPR011250">
    <property type="entry name" value="OMP/PagP_B-barrel"/>
</dbReference>
<proteinExistence type="predicted"/>
<evidence type="ECO:0000259" key="3">
    <source>
        <dbReference type="Pfam" id="PF13505"/>
    </source>
</evidence>
<sequence>MNAFEVRPVLAALLLAAGLGQAQAADLLPTMPPPPPEPVPVEIGSGWYLRGDFTQAHYGRPRDDTRPDPNDPGVPPLVGLRVSDAGGYGGGVGYRINPWLRIDATVDQRVDSRFRTFSSRSNFVTGGNIETGRVDALTALVNVYADLGTWWGFTPYIGAGVGVADIGTTRSFTQTSCYLDACDGTPGVGPREAVKRPDRSVASLAWALTGGVSVALGHGLSLDAAYRYVDLGRMRTGVDSFGYGTRFKNLTANEFRIGLRYDFAALPQVLPVGASAYGN</sequence>
<evidence type="ECO:0000313" key="4">
    <source>
        <dbReference type="EMBL" id="VUD73827.1"/>
    </source>
</evidence>
<evidence type="ECO:0000313" key="5">
    <source>
        <dbReference type="Proteomes" id="UP000410984"/>
    </source>
</evidence>
<dbReference type="Gene3D" id="2.40.160.20">
    <property type="match status" value="1"/>
</dbReference>
<accession>A0A509EHH3</accession>
<keyword evidence="1 2" id="KW-0732">Signal</keyword>
<dbReference type="Proteomes" id="UP000410984">
    <property type="component" value="Unassembled WGS sequence"/>
</dbReference>
<dbReference type="SUPFAM" id="SSF56925">
    <property type="entry name" value="OMPA-like"/>
    <property type="match status" value="1"/>
</dbReference>
<dbReference type="AlphaFoldDB" id="A0A509EHH3"/>
<dbReference type="EMBL" id="CABFPH010000087">
    <property type="protein sequence ID" value="VUD73827.1"/>
    <property type="molecule type" value="Genomic_DNA"/>
</dbReference>
<dbReference type="InterPro" id="IPR027385">
    <property type="entry name" value="Beta-barrel_OMP"/>
</dbReference>
<keyword evidence="5" id="KW-1185">Reference proteome</keyword>
<organism evidence="4 5">
    <name type="scientific">Methylobacterium symbioticum</name>
    <dbReference type="NCBI Taxonomy" id="2584084"/>
    <lineage>
        <taxon>Bacteria</taxon>
        <taxon>Pseudomonadati</taxon>
        <taxon>Pseudomonadota</taxon>
        <taxon>Alphaproteobacteria</taxon>
        <taxon>Hyphomicrobiales</taxon>
        <taxon>Methylobacteriaceae</taxon>
        <taxon>Methylobacterium</taxon>
    </lineage>
</organism>
<feature type="domain" description="Outer membrane protein beta-barrel" evidence="3">
    <location>
        <begin position="13"/>
        <end position="263"/>
    </location>
</feature>
<feature type="signal peptide" evidence="2">
    <location>
        <begin position="1"/>
        <end position="24"/>
    </location>
</feature>